<sequence length="98" mass="11256">MCSVFLIDGKYCETGADLIAAFGEETARWLNRLYEHEGETFRRRNDDGVLEPFSISADDIARTCLCHVDHERLERLIGGPWEYDPGKSAHIIIRDKRS</sequence>
<comment type="caution">
    <text evidence="1">The sequence shown here is derived from an EMBL/GenBank/DDBJ whole genome shotgun (WGS) entry which is preliminary data.</text>
</comment>
<protein>
    <submittedName>
        <fullName evidence="1">Uncharacterized protein</fullName>
    </submittedName>
</protein>
<keyword evidence="2" id="KW-1185">Reference proteome</keyword>
<name>A0A844QD89_9HYPH</name>
<organism evidence="1 2">
    <name type="scientific">Nitratireductor arenosus</name>
    <dbReference type="NCBI Taxonomy" id="2682096"/>
    <lineage>
        <taxon>Bacteria</taxon>
        <taxon>Pseudomonadati</taxon>
        <taxon>Pseudomonadota</taxon>
        <taxon>Alphaproteobacteria</taxon>
        <taxon>Hyphomicrobiales</taxon>
        <taxon>Phyllobacteriaceae</taxon>
        <taxon>Nitratireductor</taxon>
    </lineage>
</organism>
<dbReference type="Proteomes" id="UP000463224">
    <property type="component" value="Unassembled WGS sequence"/>
</dbReference>
<gene>
    <name evidence="1" type="ORF">GN330_11940</name>
</gene>
<evidence type="ECO:0000313" key="1">
    <source>
        <dbReference type="EMBL" id="MVA97956.1"/>
    </source>
</evidence>
<accession>A0A844QD89</accession>
<proteinExistence type="predicted"/>
<reference evidence="1 2" key="1">
    <citation type="submission" date="2019-12" db="EMBL/GenBank/DDBJ databases">
        <title>Nitratireductor arenosus sp. nov., Isolated from sea sand, Jeju island, South Korea.</title>
        <authorList>
            <person name="Kim W."/>
        </authorList>
    </citation>
    <scope>NUCLEOTIDE SEQUENCE [LARGE SCALE GENOMIC DNA]</scope>
    <source>
        <strain evidence="1 2">CAU 1489</strain>
    </source>
</reference>
<evidence type="ECO:0000313" key="2">
    <source>
        <dbReference type="Proteomes" id="UP000463224"/>
    </source>
</evidence>
<dbReference type="EMBL" id="WPHG01000002">
    <property type="protein sequence ID" value="MVA97956.1"/>
    <property type="molecule type" value="Genomic_DNA"/>
</dbReference>
<dbReference type="AlphaFoldDB" id="A0A844QD89"/>
<dbReference type="RefSeq" id="WP_156712854.1">
    <property type="nucleotide sequence ID" value="NZ_WPHG01000002.1"/>
</dbReference>